<keyword evidence="1" id="KW-1133">Transmembrane helix</keyword>
<keyword evidence="1" id="KW-0472">Membrane</keyword>
<accession>A0ABW0RI08</accession>
<keyword evidence="3" id="KW-1185">Reference proteome</keyword>
<reference evidence="3" key="1">
    <citation type="journal article" date="2019" name="Int. J. Syst. Evol. Microbiol.">
        <title>The Global Catalogue of Microorganisms (GCM) 10K type strain sequencing project: providing services to taxonomists for standard genome sequencing and annotation.</title>
        <authorList>
            <consortium name="The Broad Institute Genomics Platform"/>
            <consortium name="The Broad Institute Genome Sequencing Center for Infectious Disease"/>
            <person name="Wu L."/>
            <person name="Ma J."/>
        </authorList>
    </citation>
    <scope>NUCLEOTIDE SEQUENCE [LARGE SCALE GENOMIC DNA]</scope>
    <source>
        <strain evidence="3">CGMCC 4.1799</strain>
    </source>
</reference>
<sequence length="156" mass="17893">MNPQDPLGQLRDIHLPATGGFWPPAPGWWLLALVLIGLIVLATVFWVRRRQRRRWRFLARQELIRLERDAEATSAWFNHLNTLLKQCARQCHPDAQPDSLSGQVWIDFLLSTAPEDRIASRPVVEAMVEACWNPHTEADPGHALGFAKRWLEGQKC</sequence>
<dbReference type="EMBL" id="JBHSNL010000001">
    <property type="protein sequence ID" value="MFC5544306.1"/>
    <property type="molecule type" value="Genomic_DNA"/>
</dbReference>
<keyword evidence="1" id="KW-0812">Transmembrane</keyword>
<dbReference type="InterPro" id="IPR025489">
    <property type="entry name" value="DUF4381"/>
</dbReference>
<dbReference type="Pfam" id="PF14316">
    <property type="entry name" value="DUF4381"/>
    <property type="match status" value="1"/>
</dbReference>
<protein>
    <submittedName>
        <fullName evidence="2">DUF4381 domain-containing protein</fullName>
    </submittedName>
</protein>
<feature type="transmembrane region" description="Helical" evidence="1">
    <location>
        <begin position="28"/>
        <end position="47"/>
    </location>
</feature>
<gene>
    <name evidence="2" type="ORF">ACFPQA_04545</name>
</gene>
<proteinExistence type="predicted"/>
<dbReference type="Proteomes" id="UP001596055">
    <property type="component" value="Unassembled WGS sequence"/>
</dbReference>
<evidence type="ECO:0000313" key="3">
    <source>
        <dbReference type="Proteomes" id="UP001596055"/>
    </source>
</evidence>
<dbReference type="RefSeq" id="WP_248154846.1">
    <property type="nucleotide sequence ID" value="NZ_JAKZAJ010000001.1"/>
</dbReference>
<evidence type="ECO:0000256" key="1">
    <source>
        <dbReference type="SAM" id="Phobius"/>
    </source>
</evidence>
<name>A0ABW0RI08_9GAMM</name>
<comment type="caution">
    <text evidence="2">The sequence shown here is derived from an EMBL/GenBank/DDBJ whole genome shotgun (WGS) entry which is preliminary data.</text>
</comment>
<evidence type="ECO:0000313" key="2">
    <source>
        <dbReference type="EMBL" id="MFC5544306.1"/>
    </source>
</evidence>
<organism evidence="2 3">
    <name type="scientific">Marinobacter koreensis</name>
    <dbReference type="NCBI Taxonomy" id="335974"/>
    <lineage>
        <taxon>Bacteria</taxon>
        <taxon>Pseudomonadati</taxon>
        <taxon>Pseudomonadota</taxon>
        <taxon>Gammaproteobacteria</taxon>
        <taxon>Pseudomonadales</taxon>
        <taxon>Marinobacteraceae</taxon>
        <taxon>Marinobacter</taxon>
    </lineage>
</organism>